<sequence length="154" mass="17201">MGMSNQIRTTAHVDLEAMIKPLQNICNECDYNGTDDCKPAACMAGFALRSLQFAKQKGILDIPGAVQHIPQSDMKHYFAENIIPALGETCRQCKECQDNHSPDCVIALARTCLENTILEENIHYPGSVFMYLAALRKQDQDIAQMLAAELQRKK</sequence>
<keyword evidence="2" id="KW-1185">Reference proteome</keyword>
<gene>
    <name evidence="1" type="ORF">SAMN05660706_11287</name>
</gene>
<reference evidence="2" key="1">
    <citation type="submission" date="2016-10" db="EMBL/GenBank/DDBJ databases">
        <authorList>
            <person name="Varghese N."/>
            <person name="Submissions S."/>
        </authorList>
    </citation>
    <scope>NUCLEOTIDE SEQUENCE [LARGE SCALE GENOMIC DNA]</scope>
    <source>
        <strain evidence="2">DSM 3669</strain>
    </source>
</reference>
<dbReference type="AlphaFoldDB" id="A0A1I6DK42"/>
<dbReference type="Proteomes" id="UP000199584">
    <property type="component" value="Unassembled WGS sequence"/>
</dbReference>
<organism evidence="1 2">
    <name type="scientific">Desulfoscipio geothermicus DSM 3669</name>
    <dbReference type="NCBI Taxonomy" id="1121426"/>
    <lineage>
        <taxon>Bacteria</taxon>
        <taxon>Bacillati</taxon>
        <taxon>Bacillota</taxon>
        <taxon>Clostridia</taxon>
        <taxon>Eubacteriales</taxon>
        <taxon>Desulfallaceae</taxon>
        <taxon>Desulfoscipio</taxon>
    </lineage>
</organism>
<name>A0A1I6DK42_9FIRM</name>
<protein>
    <submittedName>
        <fullName evidence="1">Uncharacterized protein</fullName>
    </submittedName>
</protein>
<evidence type="ECO:0000313" key="2">
    <source>
        <dbReference type="Proteomes" id="UP000199584"/>
    </source>
</evidence>
<dbReference type="STRING" id="39060.SAMN05660706_11287"/>
<accession>A0A1I6DK42</accession>
<evidence type="ECO:0000313" key="1">
    <source>
        <dbReference type="EMBL" id="SFR05747.1"/>
    </source>
</evidence>
<proteinExistence type="predicted"/>
<dbReference type="EMBL" id="FOYM01000012">
    <property type="protein sequence ID" value="SFR05747.1"/>
    <property type="molecule type" value="Genomic_DNA"/>
</dbReference>